<evidence type="ECO:0000313" key="4">
    <source>
        <dbReference type="EMBL" id="PNX91331.1"/>
    </source>
</evidence>
<gene>
    <name evidence="3" type="ORF">L195_g045499</name>
    <name evidence="4" type="ORF">L195_g047461</name>
</gene>
<organism evidence="3 5">
    <name type="scientific">Trifolium pratense</name>
    <name type="common">Red clover</name>
    <dbReference type="NCBI Taxonomy" id="57577"/>
    <lineage>
        <taxon>Eukaryota</taxon>
        <taxon>Viridiplantae</taxon>
        <taxon>Streptophyta</taxon>
        <taxon>Embryophyta</taxon>
        <taxon>Tracheophyta</taxon>
        <taxon>Spermatophyta</taxon>
        <taxon>Magnoliopsida</taxon>
        <taxon>eudicotyledons</taxon>
        <taxon>Gunneridae</taxon>
        <taxon>Pentapetalae</taxon>
        <taxon>rosids</taxon>
        <taxon>fabids</taxon>
        <taxon>Fabales</taxon>
        <taxon>Fabaceae</taxon>
        <taxon>Papilionoideae</taxon>
        <taxon>50 kb inversion clade</taxon>
        <taxon>NPAAA clade</taxon>
        <taxon>Hologalegina</taxon>
        <taxon>IRL clade</taxon>
        <taxon>Trifolieae</taxon>
        <taxon>Trifolium</taxon>
    </lineage>
</organism>
<keyword evidence="2" id="KW-0812">Transmembrane</keyword>
<protein>
    <submittedName>
        <fullName evidence="3">Uncharacterized protein</fullName>
    </submittedName>
</protein>
<keyword evidence="2" id="KW-0472">Membrane</keyword>
<evidence type="ECO:0000256" key="2">
    <source>
        <dbReference type="SAM" id="Phobius"/>
    </source>
</evidence>
<evidence type="ECO:0000313" key="3">
    <source>
        <dbReference type="EMBL" id="PNX89380.1"/>
    </source>
</evidence>
<feature type="transmembrane region" description="Helical" evidence="2">
    <location>
        <begin position="56"/>
        <end position="74"/>
    </location>
</feature>
<feature type="region of interest" description="Disordered" evidence="1">
    <location>
        <begin position="1"/>
        <end position="20"/>
    </location>
</feature>
<dbReference type="Proteomes" id="UP000236291">
    <property type="component" value="Unassembled WGS sequence"/>
</dbReference>
<sequence length="105" mass="11859">MTTNFRLVHPRTSSHRDKTGSSHLNITECVGSWGAANWIIHIGLKTTIQNVPIKPAQVFSVFFVLTWTLYVNFLERHSSKECSKSNTLNCGDLMKFATKREDASC</sequence>
<dbReference type="AlphaFoldDB" id="A0A2K3MF21"/>
<evidence type="ECO:0000313" key="5">
    <source>
        <dbReference type="Proteomes" id="UP000236291"/>
    </source>
</evidence>
<reference evidence="3 5" key="1">
    <citation type="journal article" date="2014" name="Am. J. Bot.">
        <title>Genome assembly and annotation for red clover (Trifolium pratense; Fabaceae).</title>
        <authorList>
            <person name="Istvanek J."/>
            <person name="Jaros M."/>
            <person name="Krenek A."/>
            <person name="Repkova J."/>
        </authorList>
    </citation>
    <scope>NUCLEOTIDE SEQUENCE [LARGE SCALE GENOMIC DNA]</scope>
    <source>
        <strain evidence="5">cv. Tatra</strain>
        <tissue evidence="3">Young leaves</tissue>
    </source>
</reference>
<dbReference type="EMBL" id="ASHM01065842">
    <property type="protein sequence ID" value="PNX91331.1"/>
    <property type="molecule type" value="Genomic_DNA"/>
</dbReference>
<comment type="caution">
    <text evidence="3">The sequence shown here is derived from an EMBL/GenBank/DDBJ whole genome shotgun (WGS) entry which is preliminary data.</text>
</comment>
<evidence type="ECO:0000256" key="1">
    <source>
        <dbReference type="SAM" id="MobiDB-lite"/>
    </source>
</evidence>
<keyword evidence="2" id="KW-1133">Transmembrane helix</keyword>
<reference evidence="3 5" key="2">
    <citation type="journal article" date="2017" name="Front. Plant Sci.">
        <title>Gene Classification and Mining of Molecular Markers Useful in Red Clover (Trifolium pratense) Breeding.</title>
        <authorList>
            <person name="Istvanek J."/>
            <person name="Dluhosova J."/>
            <person name="Dluhos P."/>
            <person name="Patkova L."/>
            <person name="Nedelnik J."/>
            <person name="Repkova J."/>
        </authorList>
    </citation>
    <scope>NUCLEOTIDE SEQUENCE [LARGE SCALE GENOMIC DNA]</scope>
    <source>
        <strain evidence="5">cv. Tatra</strain>
        <tissue evidence="3">Young leaves</tissue>
    </source>
</reference>
<accession>A0A2K3MF21</accession>
<dbReference type="EMBL" id="ASHM01059610">
    <property type="protein sequence ID" value="PNX89380.1"/>
    <property type="molecule type" value="Genomic_DNA"/>
</dbReference>
<name>A0A2K3MF21_TRIPR</name>
<proteinExistence type="predicted"/>